<dbReference type="EMBL" id="GDAI01002975">
    <property type="protein sequence ID" value="JAI14628.1"/>
    <property type="molecule type" value="mRNA"/>
</dbReference>
<feature type="domain" description="Zasp-like motif" evidence="2">
    <location>
        <begin position="90"/>
        <end position="115"/>
    </location>
</feature>
<name>A0A0K8TKH7_TABBR</name>
<proteinExistence type="evidence at transcript level"/>
<feature type="non-terminal residue" evidence="3">
    <location>
        <position position="1"/>
    </location>
</feature>
<sequence length="213" mass="24389">YFTFKNGTPHFYRDTPDFSDRIQYQPYRTTPLVLPGAKVKKDNMPTESYLRHHPNPAVRGPPSHDFHEILMKQKVADSVLHRVVGDESGKVAHKQFNSPINLYSDHNIENTIRQTVPYKRTVHYDPSQSETFKAVQEEGYGDHVQEIPIPVQTRVYHPNRMVPGKKPVSPRPAPNPTSPIYAHVNSLGHNDESIQQSGSFKRLMYSVLGETDY</sequence>
<evidence type="ECO:0000313" key="3">
    <source>
        <dbReference type="EMBL" id="JAI14628.1"/>
    </source>
</evidence>
<dbReference type="InterPro" id="IPR031847">
    <property type="entry name" value="PDLI1-4/Zasp-like_mid"/>
</dbReference>
<feature type="region of interest" description="Disordered" evidence="1">
    <location>
        <begin position="159"/>
        <end position="178"/>
    </location>
</feature>
<protein>
    <submittedName>
        <fullName evidence="3">Putative pdz and lim domain protein 3-like isoform x6</fullName>
    </submittedName>
</protein>
<evidence type="ECO:0000256" key="1">
    <source>
        <dbReference type="SAM" id="MobiDB-lite"/>
    </source>
</evidence>
<dbReference type="InterPro" id="IPR006643">
    <property type="entry name" value="Zasp-like_motif"/>
</dbReference>
<dbReference type="SMART" id="SM00735">
    <property type="entry name" value="ZM"/>
    <property type="match status" value="1"/>
</dbReference>
<dbReference type="AlphaFoldDB" id="A0A0K8TKH7"/>
<organism evidence="3">
    <name type="scientific">Tabanus bromius</name>
    <name type="common">Band-eyed brown horse fly</name>
    <dbReference type="NCBI Taxonomy" id="304241"/>
    <lineage>
        <taxon>Eukaryota</taxon>
        <taxon>Metazoa</taxon>
        <taxon>Ecdysozoa</taxon>
        <taxon>Arthropoda</taxon>
        <taxon>Hexapoda</taxon>
        <taxon>Insecta</taxon>
        <taxon>Pterygota</taxon>
        <taxon>Neoptera</taxon>
        <taxon>Endopterygota</taxon>
        <taxon>Diptera</taxon>
        <taxon>Brachycera</taxon>
        <taxon>Tabanomorpha</taxon>
        <taxon>Tabanoidea</taxon>
        <taxon>Tabanidae</taxon>
        <taxon>Tabanus</taxon>
    </lineage>
</organism>
<accession>A0A0K8TKH7</accession>
<dbReference type="Pfam" id="PF15936">
    <property type="entry name" value="DUF4749"/>
    <property type="match status" value="1"/>
</dbReference>
<evidence type="ECO:0000259" key="2">
    <source>
        <dbReference type="SMART" id="SM00735"/>
    </source>
</evidence>
<reference evidence="3" key="1">
    <citation type="journal article" date="2015" name="Insect Biochem. Mol. Biol.">
        <title>An insight into the sialome of the horse fly, Tabanus bromius.</title>
        <authorList>
            <person name="Ribeiro J.M."/>
            <person name="Kazimirova M."/>
            <person name="Takac P."/>
            <person name="Andersen J.F."/>
            <person name="Francischetti I.M."/>
        </authorList>
    </citation>
    <scope>NUCLEOTIDE SEQUENCE</scope>
</reference>